<protein>
    <recommendedName>
        <fullName evidence="3">D-isomer specific 2-hydroxyacid dehydrogenase NAD-binding domain-containing protein</fullName>
    </recommendedName>
</protein>
<gene>
    <name evidence="4" type="ORF">METZ01_LOCUS32372</name>
</gene>
<dbReference type="SUPFAM" id="SSF51735">
    <property type="entry name" value="NAD(P)-binding Rossmann-fold domains"/>
    <property type="match status" value="1"/>
</dbReference>
<dbReference type="GO" id="GO:0051287">
    <property type="term" value="F:NAD binding"/>
    <property type="evidence" value="ECO:0007669"/>
    <property type="project" value="InterPro"/>
</dbReference>
<reference evidence="4" key="1">
    <citation type="submission" date="2018-05" db="EMBL/GenBank/DDBJ databases">
        <authorList>
            <person name="Lanie J.A."/>
            <person name="Ng W.-L."/>
            <person name="Kazmierczak K.M."/>
            <person name="Andrzejewski T.M."/>
            <person name="Davidsen T.M."/>
            <person name="Wayne K.J."/>
            <person name="Tettelin H."/>
            <person name="Glass J.I."/>
            <person name="Rusch D."/>
            <person name="Podicherti R."/>
            <person name="Tsui H.-C.T."/>
            <person name="Winkler M.E."/>
        </authorList>
    </citation>
    <scope>NUCLEOTIDE SEQUENCE</scope>
</reference>
<dbReference type="PANTHER" id="PTHR43333:SF1">
    <property type="entry name" value="D-ISOMER SPECIFIC 2-HYDROXYACID DEHYDROGENASE NAD-BINDING DOMAIN-CONTAINING PROTEIN"/>
    <property type="match status" value="1"/>
</dbReference>
<accession>A0A381QKW6</accession>
<dbReference type="GO" id="GO:0016491">
    <property type="term" value="F:oxidoreductase activity"/>
    <property type="evidence" value="ECO:0007669"/>
    <property type="project" value="UniProtKB-KW"/>
</dbReference>
<keyword evidence="2" id="KW-0520">NAD</keyword>
<dbReference type="Gene3D" id="3.40.50.720">
    <property type="entry name" value="NAD(P)-binding Rossmann-like Domain"/>
    <property type="match status" value="2"/>
</dbReference>
<feature type="domain" description="D-isomer specific 2-hydroxyacid dehydrogenase NAD-binding" evidence="3">
    <location>
        <begin position="132"/>
        <end position="306"/>
    </location>
</feature>
<evidence type="ECO:0000256" key="1">
    <source>
        <dbReference type="ARBA" id="ARBA00023002"/>
    </source>
</evidence>
<dbReference type="InterPro" id="IPR036291">
    <property type="entry name" value="NAD(P)-bd_dom_sf"/>
</dbReference>
<evidence type="ECO:0000256" key="2">
    <source>
        <dbReference type="ARBA" id="ARBA00023027"/>
    </source>
</evidence>
<dbReference type="Pfam" id="PF02826">
    <property type="entry name" value="2-Hacid_dh_C"/>
    <property type="match status" value="1"/>
</dbReference>
<dbReference type="EMBL" id="UINC01001390">
    <property type="protein sequence ID" value="SUZ79518.1"/>
    <property type="molecule type" value="Genomic_DNA"/>
</dbReference>
<keyword evidence="1" id="KW-0560">Oxidoreductase</keyword>
<dbReference type="CDD" id="cd05300">
    <property type="entry name" value="2-Hacid_dh_1"/>
    <property type="match status" value="1"/>
</dbReference>
<dbReference type="PANTHER" id="PTHR43333">
    <property type="entry name" value="2-HACID_DH_C DOMAIN-CONTAINING PROTEIN"/>
    <property type="match status" value="1"/>
</dbReference>
<proteinExistence type="predicted"/>
<organism evidence="4">
    <name type="scientific">marine metagenome</name>
    <dbReference type="NCBI Taxonomy" id="408172"/>
    <lineage>
        <taxon>unclassified sequences</taxon>
        <taxon>metagenomes</taxon>
        <taxon>ecological metagenomes</taxon>
    </lineage>
</organism>
<dbReference type="InterPro" id="IPR006140">
    <property type="entry name" value="D-isomer_DH_NAD-bd"/>
</dbReference>
<dbReference type="AlphaFoldDB" id="A0A381QKW6"/>
<evidence type="ECO:0000259" key="3">
    <source>
        <dbReference type="Pfam" id="PF02826"/>
    </source>
</evidence>
<sequence>MEYRHLNLRPNLLGQGGTEVMGFKLLVLNPAEQEGMEYINDWPDKLKETIPGIEVNLARSVGEAMEVIGEVDAAFGNIVPELFERADKLKWIACPQAGPKAGYYHQALLDSEVTVTNTREIYNDHISAHIMSYVLAFARGLHVYIPRQLQRQWSPGYDTIHLPDSTAVVVGIGGIGAETARLCSEFGMTVIGVDPRAAGPTPGVSEVHRPEALDDVLPRGDFVIVTVPETPETQGMFAKEQFRRMKSDAFFINIGRGATVFLDDLADAVQEGQIAGAGLDVFEVEPLPSNHPLWSTPGVLITPHVAGRGPYLEDRRTELFVENCRLFNEGKPLNNVVDKAHWF</sequence>
<evidence type="ECO:0000313" key="4">
    <source>
        <dbReference type="EMBL" id="SUZ79518.1"/>
    </source>
</evidence>
<name>A0A381QKW6_9ZZZZ</name>